<evidence type="ECO:0000256" key="2">
    <source>
        <dbReference type="ARBA" id="ARBA00022857"/>
    </source>
</evidence>
<dbReference type="InterPro" id="IPR002347">
    <property type="entry name" value="SDR_fam"/>
</dbReference>
<reference evidence="4" key="2">
    <citation type="journal article" date="2020" name="Nat. Commun.">
        <title>Large-scale genome sequencing of mycorrhizal fungi provides insights into the early evolution of symbiotic traits.</title>
        <authorList>
            <person name="Miyauchi S."/>
            <person name="Kiss E."/>
            <person name="Kuo A."/>
            <person name="Drula E."/>
            <person name="Kohler A."/>
            <person name="Sanchez-Garcia M."/>
            <person name="Morin E."/>
            <person name="Andreopoulos B."/>
            <person name="Barry K.W."/>
            <person name="Bonito G."/>
            <person name="Buee M."/>
            <person name="Carver A."/>
            <person name="Chen C."/>
            <person name="Cichocki N."/>
            <person name="Clum A."/>
            <person name="Culley D."/>
            <person name="Crous P.W."/>
            <person name="Fauchery L."/>
            <person name="Girlanda M."/>
            <person name="Hayes R.D."/>
            <person name="Keri Z."/>
            <person name="LaButti K."/>
            <person name="Lipzen A."/>
            <person name="Lombard V."/>
            <person name="Magnuson J."/>
            <person name="Maillard F."/>
            <person name="Murat C."/>
            <person name="Nolan M."/>
            <person name="Ohm R.A."/>
            <person name="Pangilinan J."/>
            <person name="Pereira M.F."/>
            <person name="Perotto S."/>
            <person name="Peter M."/>
            <person name="Pfister S."/>
            <person name="Riley R."/>
            <person name="Sitrit Y."/>
            <person name="Stielow J.B."/>
            <person name="Szollosi G."/>
            <person name="Zifcakova L."/>
            <person name="Stursova M."/>
            <person name="Spatafora J.W."/>
            <person name="Tedersoo L."/>
            <person name="Vaario L.M."/>
            <person name="Yamada A."/>
            <person name="Yan M."/>
            <person name="Wang P."/>
            <person name="Xu J."/>
            <person name="Bruns T."/>
            <person name="Baldrian P."/>
            <person name="Vilgalys R."/>
            <person name="Dunand C."/>
            <person name="Henrissat B."/>
            <person name="Grigoriev I.V."/>
            <person name="Hibbett D."/>
            <person name="Nagy L.G."/>
            <person name="Martin F.M."/>
        </authorList>
    </citation>
    <scope>NUCLEOTIDE SEQUENCE</scope>
    <source>
        <strain evidence="4">Prilba</strain>
    </source>
</reference>
<dbReference type="Pfam" id="PF00106">
    <property type="entry name" value="adh_short"/>
    <property type="match status" value="1"/>
</dbReference>
<comment type="caution">
    <text evidence="4">The sequence shown here is derived from an EMBL/GenBank/DDBJ whole genome shotgun (WGS) entry which is preliminary data.</text>
</comment>
<accession>A0A9P5JWF5</accession>
<keyword evidence="2" id="KW-0521">NADP</keyword>
<dbReference type="GO" id="GO:0016491">
    <property type="term" value="F:oxidoreductase activity"/>
    <property type="evidence" value="ECO:0007669"/>
    <property type="project" value="UniProtKB-KW"/>
</dbReference>
<protein>
    <submittedName>
        <fullName evidence="4">NAD(P)-binding protein</fullName>
    </submittedName>
</protein>
<dbReference type="EMBL" id="WHVB01000046">
    <property type="protein sequence ID" value="KAF8465605.1"/>
    <property type="molecule type" value="Genomic_DNA"/>
</dbReference>
<dbReference type="SUPFAM" id="SSF51735">
    <property type="entry name" value="NAD(P)-binding Rossmann-fold domains"/>
    <property type="match status" value="1"/>
</dbReference>
<dbReference type="InterPro" id="IPR036291">
    <property type="entry name" value="NAD(P)-bd_dom_sf"/>
</dbReference>
<sequence length="312" mass="34779">MGGLLSVVQQSFPPHPTWAVDDIPDLTGKVAIVTGSNVGVGKQTVKELLKHNAKVYLAARNATKANTAIAELKDETGKEAIFLQLDLADIHAVRKSAEEFLSKERQLHILINNAGVMIPPVEEITVQKYDMQFGTNVMGHWLFTKLLLPALLAVTDASPTREKARVVTVSSSANYFTNEIDFEAITDGPKRRKYDSWNLYYKSKLGDVVVARELARRHGDKIVSTSVNPGNLDTDLQRHMPRWQYAIVRHLLYPASYGALTQLYCATSPAAEDANGKFFIPWARLGKANPAGEDAKLGEKLWRWLEEETEKH</sequence>
<evidence type="ECO:0000256" key="3">
    <source>
        <dbReference type="ARBA" id="ARBA00023002"/>
    </source>
</evidence>
<organism evidence="4 5">
    <name type="scientific">Russula ochroleuca</name>
    <dbReference type="NCBI Taxonomy" id="152965"/>
    <lineage>
        <taxon>Eukaryota</taxon>
        <taxon>Fungi</taxon>
        <taxon>Dikarya</taxon>
        <taxon>Basidiomycota</taxon>
        <taxon>Agaricomycotina</taxon>
        <taxon>Agaricomycetes</taxon>
        <taxon>Russulales</taxon>
        <taxon>Russulaceae</taxon>
        <taxon>Russula</taxon>
    </lineage>
</organism>
<name>A0A9P5JWF5_9AGAM</name>
<dbReference type="AlphaFoldDB" id="A0A9P5JWF5"/>
<dbReference type="PANTHER" id="PTHR24320">
    <property type="entry name" value="RETINOL DEHYDROGENASE"/>
    <property type="match status" value="1"/>
</dbReference>
<evidence type="ECO:0000313" key="4">
    <source>
        <dbReference type="EMBL" id="KAF8465605.1"/>
    </source>
</evidence>
<keyword evidence="3" id="KW-0560">Oxidoreductase</keyword>
<keyword evidence="5" id="KW-1185">Reference proteome</keyword>
<gene>
    <name evidence="4" type="ORF">DFH94DRAFT_782905</name>
</gene>
<reference evidence="4" key="1">
    <citation type="submission" date="2019-10" db="EMBL/GenBank/DDBJ databases">
        <authorList>
            <consortium name="DOE Joint Genome Institute"/>
            <person name="Kuo A."/>
            <person name="Miyauchi S."/>
            <person name="Kiss E."/>
            <person name="Drula E."/>
            <person name="Kohler A."/>
            <person name="Sanchez-Garcia M."/>
            <person name="Andreopoulos B."/>
            <person name="Barry K.W."/>
            <person name="Bonito G."/>
            <person name="Buee M."/>
            <person name="Carver A."/>
            <person name="Chen C."/>
            <person name="Cichocki N."/>
            <person name="Clum A."/>
            <person name="Culley D."/>
            <person name="Crous P.W."/>
            <person name="Fauchery L."/>
            <person name="Girlanda M."/>
            <person name="Hayes R."/>
            <person name="Keri Z."/>
            <person name="LaButti K."/>
            <person name="Lipzen A."/>
            <person name="Lombard V."/>
            <person name="Magnuson J."/>
            <person name="Maillard F."/>
            <person name="Morin E."/>
            <person name="Murat C."/>
            <person name="Nolan M."/>
            <person name="Ohm R."/>
            <person name="Pangilinan J."/>
            <person name="Pereira M."/>
            <person name="Perotto S."/>
            <person name="Peter M."/>
            <person name="Riley R."/>
            <person name="Sitrit Y."/>
            <person name="Stielow B."/>
            <person name="Szollosi G."/>
            <person name="Zifcakova L."/>
            <person name="Stursova M."/>
            <person name="Spatafora J.W."/>
            <person name="Tedersoo L."/>
            <person name="Vaario L.-M."/>
            <person name="Yamada A."/>
            <person name="Yan M."/>
            <person name="Wang P."/>
            <person name="Xu J."/>
            <person name="Bruns T."/>
            <person name="Baldrian P."/>
            <person name="Vilgalys R."/>
            <person name="Henrissat B."/>
            <person name="Grigoriev I.V."/>
            <person name="Hibbett D."/>
            <person name="Nagy L.G."/>
            <person name="Martin F.M."/>
        </authorList>
    </citation>
    <scope>NUCLEOTIDE SEQUENCE</scope>
    <source>
        <strain evidence="4">Prilba</strain>
    </source>
</reference>
<proteinExistence type="inferred from homology"/>
<evidence type="ECO:0000256" key="1">
    <source>
        <dbReference type="ARBA" id="ARBA00006484"/>
    </source>
</evidence>
<dbReference type="OrthoDB" id="191139at2759"/>
<evidence type="ECO:0000313" key="5">
    <source>
        <dbReference type="Proteomes" id="UP000759537"/>
    </source>
</evidence>
<dbReference type="PANTHER" id="PTHR24320:SF236">
    <property type="entry name" value="SHORT-CHAIN DEHYDROGENASE-RELATED"/>
    <property type="match status" value="1"/>
</dbReference>
<comment type="similarity">
    <text evidence="1">Belongs to the short-chain dehydrogenases/reductases (SDR) family.</text>
</comment>
<dbReference type="Gene3D" id="3.40.50.720">
    <property type="entry name" value="NAD(P)-binding Rossmann-like Domain"/>
    <property type="match status" value="1"/>
</dbReference>
<dbReference type="Proteomes" id="UP000759537">
    <property type="component" value="Unassembled WGS sequence"/>
</dbReference>
<dbReference type="PRINTS" id="PR00081">
    <property type="entry name" value="GDHRDH"/>
</dbReference>